<accession>I4DBT1</accession>
<name>I4DBT1_DESAJ</name>
<gene>
    <name evidence="3" type="ordered locus">Desaci_4411</name>
</gene>
<dbReference type="eggNOG" id="COG1287">
    <property type="taxonomic scope" value="Bacteria"/>
</dbReference>
<evidence type="ECO:0000259" key="2">
    <source>
        <dbReference type="Pfam" id="PF19830"/>
    </source>
</evidence>
<feature type="domain" description="DUF6311" evidence="2">
    <location>
        <begin position="23"/>
        <end position="375"/>
    </location>
</feature>
<feature type="transmembrane region" description="Helical" evidence="1">
    <location>
        <begin position="159"/>
        <end position="178"/>
    </location>
</feature>
<feature type="transmembrane region" description="Helical" evidence="1">
    <location>
        <begin position="185"/>
        <end position="202"/>
    </location>
</feature>
<evidence type="ECO:0000313" key="4">
    <source>
        <dbReference type="Proteomes" id="UP000002892"/>
    </source>
</evidence>
<keyword evidence="4" id="KW-1185">Reference proteome</keyword>
<dbReference type="KEGG" id="dai:Desaci_4411"/>
<keyword evidence="1" id="KW-1133">Transmembrane helix</keyword>
<organism evidence="3 4">
    <name type="scientific">Desulfosporosinus acidiphilus (strain DSM 22704 / JCM 16185 / SJ4)</name>
    <dbReference type="NCBI Taxonomy" id="646529"/>
    <lineage>
        <taxon>Bacteria</taxon>
        <taxon>Bacillati</taxon>
        <taxon>Bacillota</taxon>
        <taxon>Clostridia</taxon>
        <taxon>Eubacteriales</taxon>
        <taxon>Desulfitobacteriaceae</taxon>
        <taxon>Desulfosporosinus</taxon>
    </lineage>
</organism>
<reference evidence="3 4" key="1">
    <citation type="journal article" date="2012" name="J. Bacteriol.">
        <title>Complete genome sequences of Desulfosporosinus orientis DSM765T, Desulfosporosinus youngiae DSM17734T, Desulfosporosinus meridiei DSM13257T, and Desulfosporosinus acidiphilus DSM22704T.</title>
        <authorList>
            <person name="Pester M."/>
            <person name="Brambilla E."/>
            <person name="Alazard D."/>
            <person name="Rattei T."/>
            <person name="Weinmaier T."/>
            <person name="Han J."/>
            <person name="Lucas S."/>
            <person name="Lapidus A."/>
            <person name="Cheng J.F."/>
            <person name="Goodwin L."/>
            <person name="Pitluck S."/>
            <person name="Peters L."/>
            <person name="Ovchinnikova G."/>
            <person name="Teshima H."/>
            <person name="Detter J.C."/>
            <person name="Han C.S."/>
            <person name="Tapia R."/>
            <person name="Land M.L."/>
            <person name="Hauser L."/>
            <person name="Kyrpides N.C."/>
            <person name="Ivanova N.N."/>
            <person name="Pagani I."/>
            <person name="Huntmann M."/>
            <person name="Wei C.L."/>
            <person name="Davenport K.W."/>
            <person name="Daligault H."/>
            <person name="Chain P.S."/>
            <person name="Chen A."/>
            <person name="Mavromatis K."/>
            <person name="Markowitz V."/>
            <person name="Szeto E."/>
            <person name="Mikhailova N."/>
            <person name="Pati A."/>
            <person name="Wagner M."/>
            <person name="Woyke T."/>
            <person name="Ollivier B."/>
            <person name="Klenk H.P."/>
            <person name="Spring S."/>
            <person name="Loy A."/>
        </authorList>
    </citation>
    <scope>NUCLEOTIDE SEQUENCE [LARGE SCALE GENOMIC DNA]</scope>
    <source>
        <strain evidence="4">DSM 22704 / JCM 16185 / SJ4</strain>
    </source>
</reference>
<evidence type="ECO:0000313" key="3">
    <source>
        <dbReference type="EMBL" id="AFM43255.1"/>
    </source>
</evidence>
<sequence>MLIPLKTKPSKEILWVIFELIIYVFIAFIFMGKALLHPFAMQVGGGGDSEQAMWFLGSFWNSILHGQNPFISRLLNYPGGINLMAVTSILAESFLIGPIVYLCNTVFAYNLLFFINMVVSCYLGNLILYKLGSRRWMSVLGGGLFGLMPYLSAHSLGHANLLTVVFLLAIIYMSIDIINKNVTRPLLYGFILGFIAACQFYTSLEVFATAAMILLILLGLMFINARDKCSNIFIPINIKTILVALGICTLFILPGIIELFWGPFTISYSSPIQPRNFYVNDLLGFILPTPIYLLHGHATTLIASKYTGNVAEQNGYLGLSAILLLFWAAQRLWKRRLTKILFSLVLISIILSMGPYLHILGYTTKITLPWILIEHLPLLKQALPSRLMLYGDVGIIILIILALEDYLNNNTRKSKAITLILLISIYLTWLPIIPFPSFQIPSSNQALLRNGAFYDNLKGEPTAFFTSNFNVVMEALADGRYAFPVVNLYGYAKNTPAMTSFKQLLEINDDSQKYLTQNYLAALIRLTKAKRVIYIPRSKSQHEISIRNNLEMLLGKPLIDQSGIFLWKVPNNINAVWFDGEVWDNNYCILNGKASWCGKNWSVNTSGQDAQITITAPPKIFRPQGISLKIKKGASDQSVRLKPDESIKILLNANSSINFSSEDTFIPDEIIHNGDKTHLSVQMAIDIKPEVK</sequence>
<feature type="transmembrane region" description="Helical" evidence="1">
    <location>
        <begin position="208"/>
        <end position="225"/>
    </location>
</feature>
<dbReference type="AlphaFoldDB" id="I4DBT1"/>
<dbReference type="EMBL" id="CP003639">
    <property type="protein sequence ID" value="AFM43255.1"/>
    <property type="molecule type" value="Genomic_DNA"/>
</dbReference>
<proteinExistence type="predicted"/>
<feature type="transmembrane region" description="Helical" evidence="1">
    <location>
        <begin position="237"/>
        <end position="261"/>
    </location>
</feature>
<keyword evidence="1" id="KW-0472">Membrane</keyword>
<dbReference type="HOGENOM" id="CLU_401612_0_0_9"/>
<dbReference type="InterPro" id="IPR046278">
    <property type="entry name" value="DUF6311"/>
</dbReference>
<feature type="transmembrane region" description="Helical" evidence="1">
    <location>
        <begin position="83"/>
        <end position="101"/>
    </location>
</feature>
<protein>
    <recommendedName>
        <fullName evidence="2">DUF6311 domain-containing protein</fullName>
    </recommendedName>
</protein>
<keyword evidence="1" id="KW-0812">Transmembrane</keyword>
<dbReference type="STRING" id="646529.Desaci_4411"/>
<feature type="transmembrane region" description="Helical" evidence="1">
    <location>
        <begin position="387"/>
        <end position="404"/>
    </location>
</feature>
<feature type="transmembrane region" description="Helical" evidence="1">
    <location>
        <begin position="107"/>
        <end position="129"/>
    </location>
</feature>
<feature type="transmembrane region" description="Helical" evidence="1">
    <location>
        <begin position="340"/>
        <end position="359"/>
    </location>
</feature>
<dbReference type="Proteomes" id="UP000002892">
    <property type="component" value="Chromosome"/>
</dbReference>
<evidence type="ECO:0000256" key="1">
    <source>
        <dbReference type="SAM" id="Phobius"/>
    </source>
</evidence>
<feature type="transmembrane region" description="Helical" evidence="1">
    <location>
        <begin position="416"/>
        <end position="435"/>
    </location>
</feature>
<feature type="transmembrane region" description="Helical" evidence="1">
    <location>
        <begin position="12"/>
        <end position="32"/>
    </location>
</feature>
<dbReference type="Pfam" id="PF19830">
    <property type="entry name" value="DUF6311"/>
    <property type="match status" value="1"/>
</dbReference>